<dbReference type="PANTHER" id="PTHR11265:SF0">
    <property type="entry name" value="12S RRNA N4-METHYLCYTIDINE METHYLTRANSFERASE"/>
    <property type="match status" value="1"/>
</dbReference>
<protein>
    <recommendedName>
        <fullName evidence="10">C-1-tetrahydrofolate synthase, cytoplasmic</fullName>
        <ecNumber evidence="9">1.5.1.5</ecNumber>
        <ecNumber evidence="8">3.5.4.9</ecNumber>
        <ecNumber evidence="7">6.3.4.3</ecNumber>
    </recommendedName>
</protein>
<dbReference type="STRING" id="7375.A0A0L0BV52"/>
<evidence type="ECO:0000256" key="22">
    <source>
        <dbReference type="ARBA" id="ARBA00023268"/>
    </source>
</evidence>
<comment type="caution">
    <text evidence="27">The sequence shown here is derived from an EMBL/GenBank/DDBJ whole genome shotgun (WGS) entry which is preliminary data.</text>
</comment>
<dbReference type="FunFam" id="3.40.50.720:FF:000006">
    <property type="entry name" value="Bifunctional protein FolD"/>
    <property type="match status" value="1"/>
</dbReference>
<evidence type="ECO:0000256" key="10">
    <source>
        <dbReference type="ARBA" id="ARBA00017592"/>
    </source>
</evidence>
<reference evidence="27 28" key="1">
    <citation type="journal article" date="2015" name="Nat. Commun.">
        <title>Lucilia cuprina genome unlocks parasitic fly biology to underpin future interventions.</title>
        <authorList>
            <person name="Anstead C.A."/>
            <person name="Korhonen P.K."/>
            <person name="Young N.D."/>
            <person name="Hall R.S."/>
            <person name="Jex A.R."/>
            <person name="Murali S.C."/>
            <person name="Hughes D.S."/>
            <person name="Lee S.F."/>
            <person name="Perry T."/>
            <person name="Stroehlein A.J."/>
            <person name="Ansell B.R."/>
            <person name="Breugelmans B."/>
            <person name="Hofmann A."/>
            <person name="Qu J."/>
            <person name="Dugan S."/>
            <person name="Lee S.L."/>
            <person name="Chao H."/>
            <person name="Dinh H."/>
            <person name="Han Y."/>
            <person name="Doddapaneni H.V."/>
            <person name="Worley K.C."/>
            <person name="Muzny D.M."/>
            <person name="Ioannidis P."/>
            <person name="Waterhouse R.M."/>
            <person name="Zdobnov E.M."/>
            <person name="James P.J."/>
            <person name="Bagnall N.H."/>
            <person name="Kotze A.C."/>
            <person name="Gibbs R.A."/>
            <person name="Richards S."/>
            <person name="Batterham P."/>
            <person name="Gasser R.B."/>
        </authorList>
    </citation>
    <scope>NUCLEOTIDE SEQUENCE [LARGE SCALE GENOMIC DNA]</scope>
    <source>
        <strain evidence="27 28">LS</strain>
        <tissue evidence="27">Full body</tissue>
    </source>
</reference>
<dbReference type="PROSITE" id="PS00766">
    <property type="entry name" value="THF_DHG_CYH_1"/>
    <property type="match status" value="1"/>
</dbReference>
<dbReference type="InterPro" id="IPR027417">
    <property type="entry name" value="P-loop_NTPase"/>
</dbReference>
<dbReference type="FunFam" id="3.40.50.10860:FF:000005">
    <property type="entry name" value="C-1-tetrahydrofolate synthase, cytoplasmic, putative"/>
    <property type="match status" value="1"/>
</dbReference>
<dbReference type="PANTHER" id="PTHR11265">
    <property type="entry name" value="S-ADENOSYL-METHYLTRANSFERASE MRAW"/>
    <property type="match status" value="1"/>
</dbReference>
<dbReference type="GO" id="GO:0006555">
    <property type="term" value="P:methionine metabolic process"/>
    <property type="evidence" value="ECO:0007669"/>
    <property type="project" value="UniProtKB-ARBA"/>
</dbReference>
<dbReference type="NCBIfam" id="TIGR00006">
    <property type="entry name" value="16S rRNA (cytosine(1402)-N(4))-methyltransferase RsmH"/>
    <property type="match status" value="1"/>
</dbReference>
<dbReference type="InterPro" id="IPR029063">
    <property type="entry name" value="SAM-dependent_MTases_sf"/>
</dbReference>
<dbReference type="GO" id="GO:0009257">
    <property type="term" value="P:10-formyltetrahydrofolate biosynthetic process"/>
    <property type="evidence" value="ECO:0007669"/>
    <property type="project" value="UniProtKB-ARBA"/>
</dbReference>
<evidence type="ECO:0000256" key="16">
    <source>
        <dbReference type="ARBA" id="ARBA00022691"/>
    </source>
</evidence>
<dbReference type="FunFam" id="1.10.8.770:FF:000001">
    <property type="entry name" value="Methylenetetrahydrofolate dehydrogenase (NADP+ dependent) 1 like"/>
    <property type="match status" value="1"/>
</dbReference>
<sequence length="1307" mass="142202">MSVQYQRFLKVLEKWPAEKSKVGSTAVKPPHIPVLCQEAISYLKPLAQQTFIDMTFGAGGHTSQLLEQHQDIKVFALDRDPVAYELAKSMSSKYQGRLIPLLGKFSDLPRLLKDHQVGRHSIDGILFDFGCSSMQFDEADRGFSISKNGPLDMRMDRGFNNNTEQITAADVLARAEEVDLVKILRVYGEEKAAKKIARAIVEARAAFYKIETTKQLADLVASCLSDTPFRMDKMQRPTHVATKTFQALRIFVNNELNEINYGMILANEYLKPEGRLVAITFHSLEDTIVKRHLNGNVIEGLANPVPLKYCGHDVTHDKELVESFVSSKWKQLHKHVIVPEDEEIMRNSRSRSAKLRAAIKLKYVVDFTPTAENMSEAKLISGTQVANEIRESLKQQVLELKNKLPNFAPGLRIVQVGGREDSNVYIRMKIKAANEIGIAVEHVKLPSTTTELELLDKINFLNNDPNVHGIIVQMPLDCENKIDSHKVTDAVCPEKDVDGLHTMNEGRVSIGDLSGFMPCTPWGCIELIKRSGIQIAGANAVVLGRSKIVGTPAAELLKWHHATVTVCHSKTKNIEHICRTADILVVGIGVPEMVKGSWIKPGAVVIDCGINVKPDPTKKSGTCLVGDVDFKEAKLVASAITPVPGGVGPMTVAMLMQNTVRSAFTAAEKLLKKTWDLSPLTLRPARPVPSDIVVARSQTPKNISLLAKEIGLIGNEVSLYGNKKAKIALSVLKRLESRGEGSYVVVAGITPTPLGEGKSTTLIGLVQALCAHKKRNAIACMRQPSQGPTFGIKGGAAGGGYAQVIPMEEFNLHLTGDIHAVTAANNLVAAQLDTRIFHENTQKDQALYDRLVPRIKGERKFSKIQLRRLQRLGINKTDPDSLTDEEKGKFARLDIDPDTIMWERVVDINDRYLRQVTIGQSPTEKGFTRTTSYSISVASEIMAVLALAKNMEDMKDRLSKMVVAFDRKGDPVTADDLGCTGALTVLLKDALEPNLMQTLEGTPVMVHAGPFANIAHGCSSNVADEIALKLVGEEGFVCTEAGFGSDIGMEKFCNIKCRSMGRSPNAVVLVATVRALKMHGGGAPVTAGAPLNKQYTEENLELLEKGLPNLLQHISNGRSFGLPVVVAINRHSSDTDAEHELVKSAALKAGAFAAVVCTHWSDGGAGATELAEAVINACKNSHNFQYLYDNELSLLDKMNTIAQKMYGAAKVELTPKAQSAMEKLTNAGFGNLPICMSKVSGSLTGDAAIKGAPKGFTLTVSSMHVSAGAGFVVAMCGEITKMPGLPTRPCIYDIDLNTETGEIEGLF</sequence>
<dbReference type="InterPro" id="IPR020628">
    <property type="entry name" value="Formate_THF_ligase_CS"/>
</dbReference>
<evidence type="ECO:0000256" key="1">
    <source>
        <dbReference type="ARBA" id="ARBA00004496"/>
    </source>
</evidence>
<dbReference type="OrthoDB" id="1845775at2759"/>
<evidence type="ECO:0000256" key="19">
    <source>
        <dbReference type="ARBA" id="ARBA00022840"/>
    </source>
</evidence>
<accession>A0A0L0BV52</accession>
<dbReference type="InterPro" id="IPR036291">
    <property type="entry name" value="NAD(P)-bd_dom_sf"/>
</dbReference>
<dbReference type="InterPro" id="IPR002903">
    <property type="entry name" value="RsmH"/>
</dbReference>
<evidence type="ECO:0000313" key="28">
    <source>
        <dbReference type="Proteomes" id="UP000037069"/>
    </source>
</evidence>
<dbReference type="OMA" id="QPIMFRR"/>
<evidence type="ECO:0000256" key="15">
    <source>
        <dbReference type="ARBA" id="ARBA00022679"/>
    </source>
</evidence>
<dbReference type="HAMAP" id="MF_01576">
    <property type="entry name" value="THF_DHG_CYH"/>
    <property type="match status" value="1"/>
</dbReference>
<dbReference type="CDD" id="cd01080">
    <property type="entry name" value="NAD_bind_m-THF_DH_Cyclohyd"/>
    <property type="match status" value="1"/>
</dbReference>
<dbReference type="Pfam" id="PF01795">
    <property type="entry name" value="Methyltransf_5"/>
    <property type="match status" value="1"/>
</dbReference>
<dbReference type="UniPathway" id="UPA00193"/>
<dbReference type="PRINTS" id="PR00085">
    <property type="entry name" value="THFDHDRGNASE"/>
</dbReference>
<dbReference type="EC" id="1.5.1.5" evidence="9"/>
<dbReference type="CDD" id="cd00477">
    <property type="entry name" value="FTHFS"/>
    <property type="match status" value="1"/>
</dbReference>
<keyword evidence="28" id="KW-1185">Reference proteome</keyword>
<feature type="domain" description="Tetrahydrofolate dehydrogenase/cyclohydrolase catalytic" evidence="25">
    <location>
        <begin position="380"/>
        <end position="498"/>
    </location>
</feature>
<comment type="subcellular location">
    <subcellularLocation>
        <location evidence="1">Cytoplasm</location>
    </subcellularLocation>
</comment>
<dbReference type="FunFam" id="3.40.50.300:FF:000245">
    <property type="entry name" value="C-1-tetrahydrofolate synthase, cytoplasmic"/>
    <property type="match status" value="1"/>
</dbReference>
<name>A0A0L0BV52_LUCCU</name>
<dbReference type="Gene3D" id="3.40.50.150">
    <property type="entry name" value="Vaccinia Virus protein VP39"/>
    <property type="match status" value="1"/>
</dbReference>
<comment type="similarity">
    <text evidence="4">In the C-terminal section; belongs to the formate--tetrahydrofolate ligase family.</text>
</comment>
<evidence type="ECO:0000256" key="17">
    <source>
        <dbReference type="ARBA" id="ARBA00022741"/>
    </source>
</evidence>
<organism evidence="27 28">
    <name type="scientific">Lucilia cuprina</name>
    <name type="common">Green bottle fly</name>
    <name type="synonym">Australian sheep blowfly</name>
    <dbReference type="NCBI Taxonomy" id="7375"/>
    <lineage>
        <taxon>Eukaryota</taxon>
        <taxon>Metazoa</taxon>
        <taxon>Ecdysozoa</taxon>
        <taxon>Arthropoda</taxon>
        <taxon>Hexapoda</taxon>
        <taxon>Insecta</taxon>
        <taxon>Pterygota</taxon>
        <taxon>Neoptera</taxon>
        <taxon>Endopterygota</taxon>
        <taxon>Diptera</taxon>
        <taxon>Brachycera</taxon>
        <taxon>Muscomorpha</taxon>
        <taxon>Oestroidea</taxon>
        <taxon>Calliphoridae</taxon>
        <taxon>Luciliinae</taxon>
        <taxon>Lucilia</taxon>
    </lineage>
</organism>
<comment type="subunit">
    <text evidence="6">Homodimer.</text>
</comment>
<evidence type="ECO:0000256" key="13">
    <source>
        <dbReference type="ARBA" id="ARBA00022598"/>
    </source>
</evidence>
<keyword evidence="13" id="KW-0436">Ligase</keyword>
<dbReference type="Gene3D" id="1.10.8.770">
    <property type="match status" value="1"/>
</dbReference>
<dbReference type="Pfam" id="PF02882">
    <property type="entry name" value="THF_DHG_CYH_C"/>
    <property type="match status" value="1"/>
</dbReference>
<dbReference type="SUPFAM" id="SSF53335">
    <property type="entry name" value="S-adenosyl-L-methionine-dependent methyltransferases"/>
    <property type="match status" value="1"/>
</dbReference>
<keyword evidence="16" id="KW-0949">S-adenosyl-L-methionine</keyword>
<dbReference type="GO" id="GO:0006164">
    <property type="term" value="P:purine nucleotide biosynthetic process"/>
    <property type="evidence" value="ECO:0007669"/>
    <property type="project" value="UniProtKB-ARBA"/>
</dbReference>
<evidence type="ECO:0000259" key="26">
    <source>
        <dbReference type="Pfam" id="PF02882"/>
    </source>
</evidence>
<evidence type="ECO:0000256" key="8">
    <source>
        <dbReference type="ARBA" id="ARBA00012776"/>
    </source>
</evidence>
<dbReference type="SUPFAM" id="SSF51735">
    <property type="entry name" value="NAD(P)-binding Rossmann-fold domains"/>
    <property type="match status" value="1"/>
</dbReference>
<dbReference type="PROSITE" id="PS00721">
    <property type="entry name" value="FTHFS_1"/>
    <property type="match status" value="1"/>
</dbReference>
<evidence type="ECO:0000256" key="18">
    <source>
        <dbReference type="ARBA" id="ARBA00022801"/>
    </source>
</evidence>
<evidence type="ECO:0000256" key="5">
    <source>
        <dbReference type="ARBA" id="ARBA00010396"/>
    </source>
</evidence>
<dbReference type="EC" id="3.5.4.9" evidence="8"/>
<dbReference type="InterPro" id="IPR046346">
    <property type="entry name" value="Aminoacid_DH-like_N_sf"/>
</dbReference>
<dbReference type="EMBL" id="JRES01001414">
    <property type="protein sequence ID" value="KNC23124.1"/>
    <property type="molecule type" value="Genomic_DNA"/>
</dbReference>
<evidence type="ECO:0000256" key="4">
    <source>
        <dbReference type="ARBA" id="ARBA00006985"/>
    </source>
</evidence>
<dbReference type="EC" id="6.3.4.3" evidence="7"/>
<keyword evidence="18" id="KW-0378">Hydrolase</keyword>
<evidence type="ECO:0000256" key="12">
    <source>
        <dbReference type="ARBA" id="ARBA00022563"/>
    </source>
</evidence>
<dbReference type="FunFam" id="3.40.50.300:FF:001123">
    <property type="entry name" value="C-1-tetrahydrofolate synthase, cytoplasmic isoform X2"/>
    <property type="match status" value="1"/>
</dbReference>
<evidence type="ECO:0000256" key="20">
    <source>
        <dbReference type="ARBA" id="ARBA00022857"/>
    </source>
</evidence>
<evidence type="ECO:0000256" key="9">
    <source>
        <dbReference type="ARBA" id="ARBA00012859"/>
    </source>
</evidence>
<keyword evidence="14" id="KW-0489">Methyltransferase</keyword>
<dbReference type="HAMAP" id="MF_01543">
    <property type="entry name" value="FTHFS"/>
    <property type="match status" value="1"/>
</dbReference>
<dbReference type="GO" id="GO:0035999">
    <property type="term" value="P:tetrahydrofolate interconversion"/>
    <property type="evidence" value="ECO:0007669"/>
    <property type="project" value="UniProtKB-UniPathway"/>
</dbReference>
<dbReference type="FunFam" id="3.10.410.10:FF:000001">
    <property type="entry name" value="Putative formate--tetrahydrofolate ligase"/>
    <property type="match status" value="1"/>
</dbReference>
<keyword evidence="11" id="KW-0963">Cytoplasm</keyword>
<keyword evidence="12" id="KW-0554">One-carbon metabolism</keyword>
<evidence type="ECO:0000256" key="11">
    <source>
        <dbReference type="ARBA" id="ARBA00022490"/>
    </source>
</evidence>
<dbReference type="Gene3D" id="3.40.50.720">
    <property type="entry name" value="NAD(P)-binding Rossmann-like Domain"/>
    <property type="match status" value="1"/>
</dbReference>
<keyword evidence="19" id="KW-0067">ATP-binding</keyword>
<dbReference type="GO" id="GO:0071424">
    <property type="term" value="F:rRNA (cytosine-N4-)-methyltransferase activity"/>
    <property type="evidence" value="ECO:0007669"/>
    <property type="project" value="TreeGrafter"/>
</dbReference>
<evidence type="ECO:0000256" key="23">
    <source>
        <dbReference type="ARBA" id="ARBA00036357"/>
    </source>
</evidence>
<dbReference type="HAMAP" id="MF_01007">
    <property type="entry name" value="16SrRNA_methyltr_H"/>
    <property type="match status" value="1"/>
</dbReference>
<dbReference type="InterPro" id="IPR000672">
    <property type="entry name" value="THF_DH/CycHdrlase"/>
</dbReference>
<dbReference type="Gene3D" id="3.40.50.300">
    <property type="entry name" value="P-loop containing nucleotide triphosphate hydrolases"/>
    <property type="match status" value="2"/>
</dbReference>
<keyword evidence="20" id="KW-0521">NADP</keyword>
<feature type="domain" description="Tetrahydrofolate dehydrogenase/cyclohydrolase NAD(P)-binding" evidence="26">
    <location>
        <begin position="518"/>
        <end position="663"/>
    </location>
</feature>
<evidence type="ECO:0000256" key="7">
    <source>
        <dbReference type="ARBA" id="ARBA00012295"/>
    </source>
</evidence>
<dbReference type="GO" id="GO:0046655">
    <property type="term" value="P:folic acid metabolic process"/>
    <property type="evidence" value="ECO:0007669"/>
    <property type="project" value="UniProtKB-ARBA"/>
</dbReference>
<dbReference type="InterPro" id="IPR020631">
    <property type="entry name" value="THF_DH/CycHdrlase_NAD-bd_dom"/>
</dbReference>
<dbReference type="GO" id="GO:0004329">
    <property type="term" value="F:formate-tetrahydrofolate ligase activity"/>
    <property type="evidence" value="ECO:0007669"/>
    <property type="project" value="UniProtKB-EC"/>
</dbReference>
<comment type="similarity">
    <text evidence="3">In the N-terminal section; belongs to the tetrahydrofolate dehydrogenase/cyclohydrolase family.</text>
</comment>
<proteinExistence type="inferred from homology"/>
<dbReference type="Pfam" id="PF00763">
    <property type="entry name" value="THF_DHG_CYH"/>
    <property type="match status" value="1"/>
</dbReference>
<comment type="pathway">
    <text evidence="2">One-carbon metabolism; tetrahydrofolate interconversion.</text>
</comment>
<dbReference type="GO" id="GO:0005524">
    <property type="term" value="F:ATP binding"/>
    <property type="evidence" value="ECO:0007669"/>
    <property type="project" value="UniProtKB-KW"/>
</dbReference>
<keyword evidence="22" id="KW-0511">Multifunctional enzyme</keyword>
<evidence type="ECO:0000313" key="27">
    <source>
        <dbReference type="EMBL" id="KNC23124.1"/>
    </source>
</evidence>
<dbReference type="InterPro" id="IPR000559">
    <property type="entry name" value="Formate_THF_ligase"/>
</dbReference>
<dbReference type="Gene3D" id="1.10.150.170">
    <property type="entry name" value="Putative methyltransferase TM0872, insert domain"/>
    <property type="match status" value="1"/>
</dbReference>
<comment type="catalytic activity">
    <reaction evidence="24">
        <text>(6S)-5,6,7,8-tetrahydrofolate + formate + ATP = (6R)-10-formyltetrahydrofolate + ADP + phosphate</text>
        <dbReference type="Rhea" id="RHEA:20221"/>
        <dbReference type="ChEBI" id="CHEBI:15740"/>
        <dbReference type="ChEBI" id="CHEBI:30616"/>
        <dbReference type="ChEBI" id="CHEBI:43474"/>
        <dbReference type="ChEBI" id="CHEBI:57453"/>
        <dbReference type="ChEBI" id="CHEBI:195366"/>
        <dbReference type="ChEBI" id="CHEBI:456216"/>
        <dbReference type="EC" id="6.3.4.3"/>
    </reaction>
</comment>
<evidence type="ECO:0000256" key="14">
    <source>
        <dbReference type="ARBA" id="ARBA00022603"/>
    </source>
</evidence>
<comment type="similarity">
    <text evidence="5">Belongs to the methyltransferase superfamily. RsmH family.</text>
</comment>
<keyword evidence="21" id="KW-0560">Oxidoreductase</keyword>
<dbReference type="SUPFAM" id="SSF53223">
    <property type="entry name" value="Aminoacid dehydrogenase-like, N-terminal domain"/>
    <property type="match status" value="1"/>
</dbReference>
<keyword evidence="17" id="KW-0547">Nucleotide-binding</keyword>
<dbReference type="SUPFAM" id="SSF52540">
    <property type="entry name" value="P-loop containing nucleoside triphosphate hydrolases"/>
    <property type="match status" value="1"/>
</dbReference>
<evidence type="ECO:0000256" key="3">
    <source>
        <dbReference type="ARBA" id="ARBA00005559"/>
    </source>
</evidence>
<evidence type="ECO:0000256" key="21">
    <source>
        <dbReference type="ARBA" id="ARBA00023002"/>
    </source>
</evidence>
<dbReference type="Pfam" id="PF01268">
    <property type="entry name" value="FTHFS"/>
    <property type="match status" value="1"/>
</dbReference>
<dbReference type="Gene3D" id="3.40.50.10860">
    <property type="entry name" value="Leucine Dehydrogenase, chain A, domain 1"/>
    <property type="match status" value="1"/>
</dbReference>
<evidence type="ECO:0000259" key="25">
    <source>
        <dbReference type="Pfam" id="PF00763"/>
    </source>
</evidence>
<dbReference type="GO" id="GO:0004477">
    <property type="term" value="F:methenyltetrahydrofolate cyclohydrolase activity"/>
    <property type="evidence" value="ECO:0007669"/>
    <property type="project" value="UniProtKB-EC"/>
</dbReference>
<gene>
    <name evidence="27" type="ORF">FF38_09104</name>
</gene>
<dbReference type="GO" id="GO:0004488">
    <property type="term" value="F:methylenetetrahydrofolate dehydrogenase (NADP+) activity"/>
    <property type="evidence" value="ECO:0007669"/>
    <property type="project" value="UniProtKB-EC"/>
</dbReference>
<dbReference type="GO" id="GO:0005829">
    <property type="term" value="C:cytosol"/>
    <property type="evidence" value="ECO:0007669"/>
    <property type="project" value="UniProtKB-ARBA"/>
</dbReference>
<dbReference type="SUPFAM" id="SSF81799">
    <property type="entry name" value="Putative methyltransferase TM0872, insert domain"/>
    <property type="match status" value="1"/>
</dbReference>
<dbReference type="InterPro" id="IPR020630">
    <property type="entry name" value="THF_DH/CycHdrlase_cat_dom"/>
</dbReference>
<dbReference type="Proteomes" id="UP000037069">
    <property type="component" value="Unassembled WGS sequence"/>
</dbReference>
<evidence type="ECO:0000256" key="6">
    <source>
        <dbReference type="ARBA" id="ARBA00011738"/>
    </source>
</evidence>
<keyword evidence="15" id="KW-0808">Transferase</keyword>
<evidence type="ECO:0000256" key="2">
    <source>
        <dbReference type="ARBA" id="ARBA00004777"/>
    </source>
</evidence>
<evidence type="ECO:0000256" key="24">
    <source>
        <dbReference type="ARBA" id="ARBA00049033"/>
    </source>
</evidence>
<dbReference type="InterPro" id="IPR020867">
    <property type="entry name" value="THF_DH/CycHdrlase_CS"/>
</dbReference>
<comment type="catalytic activity">
    <reaction evidence="23">
        <text>(6R)-5,10-methenyltetrahydrofolate + H2O = (6R)-10-formyltetrahydrofolate + H(+)</text>
        <dbReference type="Rhea" id="RHEA:23700"/>
        <dbReference type="ChEBI" id="CHEBI:15377"/>
        <dbReference type="ChEBI" id="CHEBI:15378"/>
        <dbReference type="ChEBI" id="CHEBI:57455"/>
        <dbReference type="ChEBI" id="CHEBI:195366"/>
        <dbReference type="EC" id="3.5.4.9"/>
    </reaction>
</comment>
<dbReference type="PROSITE" id="PS00767">
    <property type="entry name" value="THF_DHG_CYH_2"/>
    <property type="match status" value="1"/>
</dbReference>
<dbReference type="InterPro" id="IPR023397">
    <property type="entry name" value="SAM-dep_MeTrfase_MraW_recog"/>
</dbReference>
<dbReference type="Gene3D" id="3.10.410.10">
    <property type="entry name" value="Formyltetrahydrofolate synthetase, domain 3"/>
    <property type="match status" value="1"/>
</dbReference>
<dbReference type="PROSITE" id="PS00722">
    <property type="entry name" value="FTHFS_2"/>
    <property type="match status" value="1"/>
</dbReference>
<dbReference type="GO" id="GO:0070475">
    <property type="term" value="P:rRNA base methylation"/>
    <property type="evidence" value="ECO:0007669"/>
    <property type="project" value="TreeGrafter"/>
</dbReference>